<evidence type="ECO:0000313" key="1">
    <source>
        <dbReference type="EMBL" id="SQB99662.1"/>
    </source>
</evidence>
<dbReference type="RefSeq" id="WP_112059043.1">
    <property type="nucleotide sequence ID" value="NZ_UAWL01000006.1"/>
</dbReference>
<dbReference type="Proteomes" id="UP000250166">
    <property type="component" value="Unassembled WGS sequence"/>
</dbReference>
<name>A0A2X3B7Q1_9HELI</name>
<dbReference type="EMBL" id="UAWL01000006">
    <property type="protein sequence ID" value="SQB99662.1"/>
    <property type="molecule type" value="Genomic_DNA"/>
</dbReference>
<dbReference type="AlphaFoldDB" id="A0A2X3B7Q1"/>
<evidence type="ECO:0000313" key="2">
    <source>
        <dbReference type="Proteomes" id="UP000250166"/>
    </source>
</evidence>
<reference evidence="1 2" key="1">
    <citation type="submission" date="2018-06" db="EMBL/GenBank/DDBJ databases">
        <authorList>
            <consortium name="Pathogen Informatics"/>
            <person name="Doyle S."/>
        </authorList>
    </citation>
    <scope>NUCLEOTIDE SEQUENCE [LARGE SCALE GENOMIC DNA]</scope>
    <source>
        <strain evidence="1 2">NCTC13102</strain>
    </source>
</reference>
<organism evidence="1 2">
    <name type="scientific">Helicobacter fennelliae</name>
    <dbReference type="NCBI Taxonomy" id="215"/>
    <lineage>
        <taxon>Bacteria</taxon>
        <taxon>Pseudomonadati</taxon>
        <taxon>Campylobacterota</taxon>
        <taxon>Epsilonproteobacteria</taxon>
        <taxon>Campylobacterales</taxon>
        <taxon>Helicobacteraceae</taxon>
        <taxon>Helicobacter</taxon>
    </lineage>
</organism>
<protein>
    <submittedName>
        <fullName evidence="1">Uncharacterized protein</fullName>
    </submittedName>
</protein>
<sequence length="417" mass="47995">MKNPRKYLVFVGDRTKDNQNAINNKSERLDFELQKVKPKNSHITIASIGFSSLITTKIEHFSSPYAQDMTNALYHHCIQNGVFSPDEQYILTYAELAPKHYQVFGMRLCDAKAQMLIPHIFLPLALENPHGIFMIENWLCLYQDKQLVYDYYCNDLHDLSSCLTFLRTMYDIQGDILMYKGGWITQAQGLQEPQDPQDLQESRAQEALLDVQYKEIQESIERLSLDFGALALEQKVKLTPLYNDSHKSIYHTKSFWNLIKIVGCCATIALFPLAKALYAHHIHTQAQEMALFNQQLQSTLATKKSTLSQLPQKIATIDQNITTLQNIHTKYIPRLKILSYISSVASRNFAWITRFDLKGDLERGDVVVEMGVHSQKQDHLSKLVYEFERANEVQVLDFESISEDACNAKLVLRFFNA</sequence>
<proteinExistence type="predicted"/>
<gene>
    <name evidence="1" type="ORF">NCTC13102_01987</name>
</gene>
<accession>A0A2X3B7Q1</accession>